<dbReference type="AlphaFoldDB" id="A0A9D3W7Z6"/>
<reference evidence="1 2" key="1">
    <citation type="journal article" date="2021" name="Plant Biotechnol. J.">
        <title>Multi-omics assisted identification of the key and species-specific regulatory components of drought-tolerant mechanisms in Gossypium stocksii.</title>
        <authorList>
            <person name="Yu D."/>
            <person name="Ke L."/>
            <person name="Zhang D."/>
            <person name="Wu Y."/>
            <person name="Sun Y."/>
            <person name="Mei J."/>
            <person name="Sun J."/>
            <person name="Sun Y."/>
        </authorList>
    </citation>
    <scope>NUCLEOTIDE SEQUENCE [LARGE SCALE GENOMIC DNA]</scope>
    <source>
        <strain evidence="2">cv. E1</strain>
        <tissue evidence="1">Leaf</tissue>
    </source>
</reference>
<accession>A0A9D3W7Z6</accession>
<gene>
    <name evidence="1" type="ORF">J1N35_007985</name>
</gene>
<sequence length="50" mass="5601">AAYKLWNKEFTLTQLKKELQSYELMMNGGKLVQEKLEANLAVGPSSSKGQ</sequence>
<organism evidence="1 2">
    <name type="scientific">Gossypium stocksii</name>
    <dbReference type="NCBI Taxonomy" id="47602"/>
    <lineage>
        <taxon>Eukaryota</taxon>
        <taxon>Viridiplantae</taxon>
        <taxon>Streptophyta</taxon>
        <taxon>Embryophyta</taxon>
        <taxon>Tracheophyta</taxon>
        <taxon>Spermatophyta</taxon>
        <taxon>Magnoliopsida</taxon>
        <taxon>eudicotyledons</taxon>
        <taxon>Gunneridae</taxon>
        <taxon>Pentapetalae</taxon>
        <taxon>rosids</taxon>
        <taxon>malvids</taxon>
        <taxon>Malvales</taxon>
        <taxon>Malvaceae</taxon>
        <taxon>Malvoideae</taxon>
        <taxon>Gossypium</taxon>
    </lineage>
</organism>
<protein>
    <submittedName>
        <fullName evidence="1">Uncharacterized protein</fullName>
    </submittedName>
</protein>
<evidence type="ECO:0000313" key="2">
    <source>
        <dbReference type="Proteomes" id="UP000828251"/>
    </source>
</evidence>
<proteinExistence type="predicted"/>
<dbReference type="EMBL" id="JAIQCV010000003">
    <property type="protein sequence ID" value="KAH1114607.1"/>
    <property type="molecule type" value="Genomic_DNA"/>
</dbReference>
<evidence type="ECO:0000313" key="1">
    <source>
        <dbReference type="EMBL" id="KAH1114607.1"/>
    </source>
</evidence>
<keyword evidence="2" id="KW-1185">Reference proteome</keyword>
<feature type="non-terminal residue" evidence="1">
    <location>
        <position position="1"/>
    </location>
</feature>
<name>A0A9D3W7Z6_9ROSI</name>
<comment type="caution">
    <text evidence="1">The sequence shown here is derived from an EMBL/GenBank/DDBJ whole genome shotgun (WGS) entry which is preliminary data.</text>
</comment>
<dbReference type="Proteomes" id="UP000828251">
    <property type="component" value="Unassembled WGS sequence"/>
</dbReference>